<protein>
    <submittedName>
        <fullName evidence="1">Uncharacterized protein</fullName>
    </submittedName>
</protein>
<name>A0A843XA34_COLES</name>
<evidence type="ECO:0000313" key="1">
    <source>
        <dbReference type="EMBL" id="MQM16138.1"/>
    </source>
</evidence>
<gene>
    <name evidence="1" type="ORF">Taro_049092</name>
</gene>
<keyword evidence="2" id="KW-1185">Reference proteome</keyword>
<dbReference type="AlphaFoldDB" id="A0A843XA34"/>
<evidence type="ECO:0000313" key="2">
    <source>
        <dbReference type="Proteomes" id="UP000652761"/>
    </source>
</evidence>
<dbReference type="Proteomes" id="UP000652761">
    <property type="component" value="Unassembled WGS sequence"/>
</dbReference>
<sequence>MQTISSILGVVIPFGLKEDQLCLGVRVLKGDCTLGSEILRFCSGTRRLVAEVFKAPFTPPLSLLAGQQTPLPTTISPSAPKSATLGCQLEHARSPENSLNKLPRMGVPGNRDNLLTRQALKCRAPSERE</sequence>
<proteinExistence type="predicted"/>
<organism evidence="1 2">
    <name type="scientific">Colocasia esculenta</name>
    <name type="common">Wild taro</name>
    <name type="synonym">Arum esculentum</name>
    <dbReference type="NCBI Taxonomy" id="4460"/>
    <lineage>
        <taxon>Eukaryota</taxon>
        <taxon>Viridiplantae</taxon>
        <taxon>Streptophyta</taxon>
        <taxon>Embryophyta</taxon>
        <taxon>Tracheophyta</taxon>
        <taxon>Spermatophyta</taxon>
        <taxon>Magnoliopsida</taxon>
        <taxon>Liliopsida</taxon>
        <taxon>Araceae</taxon>
        <taxon>Aroideae</taxon>
        <taxon>Colocasieae</taxon>
        <taxon>Colocasia</taxon>
    </lineage>
</organism>
<reference evidence="1" key="1">
    <citation type="submission" date="2017-07" db="EMBL/GenBank/DDBJ databases">
        <title>Taro Niue Genome Assembly and Annotation.</title>
        <authorList>
            <person name="Atibalentja N."/>
            <person name="Keating K."/>
            <person name="Fields C.J."/>
        </authorList>
    </citation>
    <scope>NUCLEOTIDE SEQUENCE</scope>
    <source>
        <strain evidence="1">Niue_2</strain>
        <tissue evidence="1">Leaf</tissue>
    </source>
</reference>
<comment type="caution">
    <text evidence="1">The sequence shown here is derived from an EMBL/GenBank/DDBJ whole genome shotgun (WGS) entry which is preliminary data.</text>
</comment>
<accession>A0A843XA34</accession>
<dbReference type="EMBL" id="NMUH01006861">
    <property type="protein sequence ID" value="MQM16138.1"/>
    <property type="molecule type" value="Genomic_DNA"/>
</dbReference>